<keyword evidence="3" id="KW-1185">Reference proteome</keyword>
<dbReference type="AlphaFoldDB" id="A0A1M7S5E9"/>
<dbReference type="Proteomes" id="UP000184010">
    <property type="component" value="Unassembled WGS sequence"/>
</dbReference>
<proteinExistence type="predicted"/>
<dbReference type="EMBL" id="FRDN01000003">
    <property type="protein sequence ID" value="SHN53624.1"/>
    <property type="molecule type" value="Genomic_DNA"/>
</dbReference>
<keyword evidence="1" id="KW-1133">Transmembrane helix</keyword>
<dbReference type="STRING" id="1121395.SAMN02745215_00566"/>
<accession>A0A1M7S5E9</accession>
<gene>
    <name evidence="2" type="ORF">SAMN02745215_00566</name>
</gene>
<sequence>MGGYGYRDVYIGIRDHEAYHWVPGIVFLLLLRFINGFRLGCFQYSQ</sequence>
<feature type="transmembrane region" description="Helical" evidence="1">
    <location>
        <begin position="20"/>
        <end position="41"/>
    </location>
</feature>
<keyword evidence="1" id="KW-0472">Membrane</keyword>
<evidence type="ECO:0000313" key="2">
    <source>
        <dbReference type="EMBL" id="SHN53624.1"/>
    </source>
</evidence>
<organism evidence="2 3">
    <name type="scientific">Desulfitobacterium chlororespirans DSM 11544</name>
    <dbReference type="NCBI Taxonomy" id="1121395"/>
    <lineage>
        <taxon>Bacteria</taxon>
        <taxon>Bacillati</taxon>
        <taxon>Bacillota</taxon>
        <taxon>Clostridia</taxon>
        <taxon>Eubacteriales</taxon>
        <taxon>Desulfitobacteriaceae</taxon>
        <taxon>Desulfitobacterium</taxon>
    </lineage>
</organism>
<evidence type="ECO:0000256" key="1">
    <source>
        <dbReference type="SAM" id="Phobius"/>
    </source>
</evidence>
<protein>
    <submittedName>
        <fullName evidence="2">Uncharacterized protein</fullName>
    </submittedName>
</protein>
<name>A0A1M7S5E9_9FIRM</name>
<reference evidence="3" key="1">
    <citation type="submission" date="2016-12" db="EMBL/GenBank/DDBJ databases">
        <authorList>
            <person name="Varghese N."/>
            <person name="Submissions S."/>
        </authorList>
    </citation>
    <scope>NUCLEOTIDE SEQUENCE [LARGE SCALE GENOMIC DNA]</scope>
    <source>
        <strain evidence="3">DSM 11544</strain>
    </source>
</reference>
<keyword evidence="1" id="KW-0812">Transmembrane</keyword>
<evidence type="ECO:0000313" key="3">
    <source>
        <dbReference type="Proteomes" id="UP000184010"/>
    </source>
</evidence>